<dbReference type="InterPro" id="IPR027417">
    <property type="entry name" value="P-loop_NTPase"/>
</dbReference>
<gene>
    <name evidence="2" type="ORF">UFOPK1788_00623</name>
</gene>
<dbReference type="CDD" id="cd02042">
    <property type="entry name" value="ParAB_family"/>
    <property type="match status" value="1"/>
</dbReference>
<evidence type="ECO:0000313" key="2">
    <source>
        <dbReference type="EMBL" id="CAB4592791.1"/>
    </source>
</evidence>
<dbReference type="PANTHER" id="PTHR13696">
    <property type="entry name" value="P-LOOP CONTAINING NUCLEOSIDE TRIPHOSPHATE HYDROLASE"/>
    <property type="match status" value="1"/>
</dbReference>
<feature type="domain" description="AAA" evidence="1">
    <location>
        <begin position="5"/>
        <end position="183"/>
    </location>
</feature>
<protein>
    <submittedName>
        <fullName evidence="2">Unannotated protein</fullName>
    </submittedName>
</protein>
<dbReference type="AlphaFoldDB" id="A0A6J6FVL2"/>
<accession>A0A6J6FVL2</accession>
<proteinExistence type="predicted"/>
<sequence>MVIVQVVSVSSLKGGVGKTTITLGLASAAYASGLRTLIIDMDPQSDVSAALASRSTHGYTVDTILRSPTNKNMKLAIAPSSWTAQGDSAVDVLMGSQASSQHDVPQPTRNDLWRLEEALVLIEKRYDLVLIDCPPSFNALTQTAWTASDAVAIVAEPGLFSVTAVHRTLNAIESIRQSMSPRIRTAGVIINRHRPDSREHQFRLGEMDQLFGDHILTPIIDETLMMQQATGAATPIHRWPGEPSQTLAQKFDLILRQILAPNRV</sequence>
<dbReference type="PANTHER" id="PTHR13696:SF99">
    <property type="entry name" value="COBYRINIC ACID AC-DIAMIDE SYNTHASE"/>
    <property type="match status" value="1"/>
</dbReference>
<dbReference type="SUPFAM" id="SSF52540">
    <property type="entry name" value="P-loop containing nucleoside triphosphate hydrolases"/>
    <property type="match status" value="1"/>
</dbReference>
<dbReference type="InterPro" id="IPR025669">
    <property type="entry name" value="AAA_dom"/>
</dbReference>
<dbReference type="InterPro" id="IPR050678">
    <property type="entry name" value="DNA_Partitioning_ATPase"/>
</dbReference>
<evidence type="ECO:0000259" key="1">
    <source>
        <dbReference type="Pfam" id="PF13614"/>
    </source>
</evidence>
<dbReference type="Pfam" id="PF13614">
    <property type="entry name" value="AAA_31"/>
    <property type="match status" value="1"/>
</dbReference>
<dbReference type="EMBL" id="CAEZUE010000068">
    <property type="protein sequence ID" value="CAB4592791.1"/>
    <property type="molecule type" value="Genomic_DNA"/>
</dbReference>
<dbReference type="Gene3D" id="3.40.50.300">
    <property type="entry name" value="P-loop containing nucleotide triphosphate hydrolases"/>
    <property type="match status" value="1"/>
</dbReference>
<reference evidence="2" key="1">
    <citation type="submission" date="2020-05" db="EMBL/GenBank/DDBJ databases">
        <authorList>
            <person name="Chiriac C."/>
            <person name="Salcher M."/>
            <person name="Ghai R."/>
            <person name="Kavagutti S V."/>
        </authorList>
    </citation>
    <scope>NUCLEOTIDE SEQUENCE</scope>
</reference>
<name>A0A6J6FVL2_9ZZZZ</name>
<organism evidence="2">
    <name type="scientific">freshwater metagenome</name>
    <dbReference type="NCBI Taxonomy" id="449393"/>
    <lineage>
        <taxon>unclassified sequences</taxon>
        <taxon>metagenomes</taxon>
        <taxon>ecological metagenomes</taxon>
    </lineage>
</organism>